<feature type="domain" description="AB hydrolase-1" evidence="4">
    <location>
        <begin position="144"/>
        <end position="380"/>
    </location>
</feature>
<dbReference type="FunFam" id="3.40.50.1820:FF:000042">
    <property type="entry name" value="probable strigolactone esterase DAD2"/>
    <property type="match status" value="1"/>
</dbReference>
<accession>A0AAN9SWL8</accession>
<evidence type="ECO:0000313" key="5">
    <source>
        <dbReference type="EMBL" id="KAK7406486.1"/>
    </source>
</evidence>
<evidence type="ECO:0000259" key="4">
    <source>
        <dbReference type="Pfam" id="PF12697"/>
    </source>
</evidence>
<comment type="similarity">
    <text evidence="1">Belongs to the AB hydrolase superfamily.</text>
</comment>
<evidence type="ECO:0000256" key="2">
    <source>
        <dbReference type="ARBA" id="ARBA00022801"/>
    </source>
</evidence>
<dbReference type="GO" id="GO:0016787">
    <property type="term" value="F:hydrolase activity"/>
    <property type="evidence" value="ECO:0007669"/>
    <property type="project" value="UniProtKB-KW"/>
</dbReference>
<dbReference type="Proteomes" id="UP001386955">
    <property type="component" value="Unassembled WGS sequence"/>
</dbReference>
<dbReference type="PANTHER" id="PTHR43039">
    <property type="entry name" value="ESTERASE-RELATED"/>
    <property type="match status" value="1"/>
</dbReference>
<sequence length="396" mass="44730">MRHFGFRSSFFVLMRDYFRVCLALCGVAHGARWMRWCLEGKAFIFKRRNMFPVMGQWQLLLSMAVSTRSSSSLVQFSWGPFFSACSDINGMRCRVCKDNAKFQLIRTMVVGTSNYSYCEHLSEQMGIAAEAHNVKILGSGTENIVLAHGFGTDQSVWKHFVPYLVDDYRVILYDNMGAGTTNPDYFDFERHSSLEGYASDLLAILEELQLESCIFVGHSVSAMIGAIASISRPDLFTKLIFIGASPRYLNDVDYYGGFEQEDLNQLFDAMAANYKAWCYGFAPLAVGGDMDSVAVQEFSRTLFNMRPDIALIVSRTIFQSDMRQILNYVSVPCHIIQAEKDMAVPVMISEYLHQHLSAESIVEVMATDGHLPQLSSPDIVMPVLLKHIHLDIEARR</sequence>
<keyword evidence="3" id="KW-0732">Signal</keyword>
<evidence type="ECO:0000256" key="3">
    <source>
        <dbReference type="SAM" id="SignalP"/>
    </source>
</evidence>
<name>A0AAN9SWL8_PSOTE</name>
<proteinExistence type="inferred from homology"/>
<dbReference type="SUPFAM" id="SSF53474">
    <property type="entry name" value="alpha/beta-Hydrolases"/>
    <property type="match status" value="1"/>
</dbReference>
<dbReference type="Gene3D" id="3.40.50.1820">
    <property type="entry name" value="alpha/beta hydrolase"/>
    <property type="match status" value="1"/>
</dbReference>
<gene>
    <name evidence="5" type="ORF">VNO78_08113</name>
</gene>
<comment type="caution">
    <text evidence="5">The sequence shown here is derived from an EMBL/GenBank/DDBJ whole genome shotgun (WGS) entry which is preliminary data.</text>
</comment>
<dbReference type="InterPro" id="IPR000073">
    <property type="entry name" value="AB_hydrolase_1"/>
</dbReference>
<feature type="chain" id="PRO_5043043380" description="AB hydrolase-1 domain-containing protein" evidence="3">
    <location>
        <begin position="24"/>
        <end position="396"/>
    </location>
</feature>
<dbReference type="InterPro" id="IPR029058">
    <property type="entry name" value="AB_hydrolase_fold"/>
</dbReference>
<protein>
    <recommendedName>
        <fullName evidence="4">AB hydrolase-1 domain-containing protein</fullName>
    </recommendedName>
</protein>
<feature type="signal peptide" evidence="3">
    <location>
        <begin position="1"/>
        <end position="23"/>
    </location>
</feature>
<keyword evidence="2" id="KW-0378">Hydrolase</keyword>
<dbReference type="Pfam" id="PF12697">
    <property type="entry name" value="Abhydrolase_6"/>
    <property type="match status" value="1"/>
</dbReference>
<keyword evidence="6" id="KW-1185">Reference proteome</keyword>
<evidence type="ECO:0000256" key="1">
    <source>
        <dbReference type="ARBA" id="ARBA00008645"/>
    </source>
</evidence>
<dbReference type="AlphaFoldDB" id="A0AAN9SWL8"/>
<evidence type="ECO:0000313" key="6">
    <source>
        <dbReference type="Proteomes" id="UP001386955"/>
    </source>
</evidence>
<reference evidence="5 6" key="1">
    <citation type="submission" date="2024-01" db="EMBL/GenBank/DDBJ databases">
        <title>The genomes of 5 underutilized Papilionoideae crops provide insights into root nodulation and disease resistanc.</title>
        <authorList>
            <person name="Jiang F."/>
        </authorList>
    </citation>
    <scope>NUCLEOTIDE SEQUENCE [LARGE SCALE GENOMIC DNA]</scope>
    <source>
        <strain evidence="5">DUOXIRENSHENG_FW03</strain>
        <tissue evidence="5">Leaves</tissue>
    </source>
</reference>
<organism evidence="5 6">
    <name type="scientific">Psophocarpus tetragonolobus</name>
    <name type="common">Winged bean</name>
    <name type="synonym">Dolichos tetragonolobus</name>
    <dbReference type="NCBI Taxonomy" id="3891"/>
    <lineage>
        <taxon>Eukaryota</taxon>
        <taxon>Viridiplantae</taxon>
        <taxon>Streptophyta</taxon>
        <taxon>Embryophyta</taxon>
        <taxon>Tracheophyta</taxon>
        <taxon>Spermatophyta</taxon>
        <taxon>Magnoliopsida</taxon>
        <taxon>eudicotyledons</taxon>
        <taxon>Gunneridae</taxon>
        <taxon>Pentapetalae</taxon>
        <taxon>rosids</taxon>
        <taxon>fabids</taxon>
        <taxon>Fabales</taxon>
        <taxon>Fabaceae</taxon>
        <taxon>Papilionoideae</taxon>
        <taxon>50 kb inversion clade</taxon>
        <taxon>NPAAA clade</taxon>
        <taxon>indigoferoid/millettioid clade</taxon>
        <taxon>Phaseoleae</taxon>
        <taxon>Psophocarpus</taxon>
    </lineage>
</organism>
<dbReference type="EMBL" id="JAYMYS010000002">
    <property type="protein sequence ID" value="KAK7406486.1"/>
    <property type="molecule type" value="Genomic_DNA"/>
</dbReference>